<comment type="caution">
    <text evidence="2">The sequence shown here is derived from an EMBL/GenBank/DDBJ whole genome shotgun (WGS) entry which is preliminary data.</text>
</comment>
<keyword evidence="1" id="KW-0472">Membrane</keyword>
<protein>
    <submittedName>
        <fullName evidence="2">Uncharacterized protein</fullName>
    </submittedName>
</protein>
<evidence type="ECO:0000313" key="3">
    <source>
        <dbReference type="Proteomes" id="UP001529369"/>
    </source>
</evidence>
<dbReference type="EMBL" id="JAUFPN010000071">
    <property type="protein sequence ID" value="MDN3564285.1"/>
    <property type="molecule type" value="Genomic_DNA"/>
</dbReference>
<dbReference type="RefSeq" id="WP_290316078.1">
    <property type="nucleotide sequence ID" value="NZ_JAUFPN010000071.1"/>
</dbReference>
<evidence type="ECO:0000256" key="1">
    <source>
        <dbReference type="SAM" id="Phobius"/>
    </source>
</evidence>
<evidence type="ECO:0000313" key="2">
    <source>
        <dbReference type="EMBL" id="MDN3564285.1"/>
    </source>
</evidence>
<accession>A0ABT8A3F0</accession>
<keyword evidence="1" id="KW-1133">Transmembrane helix</keyword>
<proteinExistence type="predicted"/>
<dbReference type="Proteomes" id="UP001529369">
    <property type="component" value="Unassembled WGS sequence"/>
</dbReference>
<gene>
    <name evidence="2" type="ORF">QWZ14_07880</name>
</gene>
<feature type="transmembrane region" description="Helical" evidence="1">
    <location>
        <begin position="77"/>
        <end position="99"/>
    </location>
</feature>
<keyword evidence="1" id="KW-0812">Transmembrane</keyword>
<reference evidence="3" key="1">
    <citation type="journal article" date="2019" name="Int. J. Syst. Evol. Microbiol.">
        <title>The Global Catalogue of Microorganisms (GCM) 10K type strain sequencing project: providing services to taxonomists for standard genome sequencing and annotation.</title>
        <authorList>
            <consortium name="The Broad Institute Genomics Platform"/>
            <consortium name="The Broad Institute Genome Sequencing Center for Infectious Disease"/>
            <person name="Wu L."/>
            <person name="Ma J."/>
        </authorList>
    </citation>
    <scope>NUCLEOTIDE SEQUENCE [LARGE SCALE GENOMIC DNA]</scope>
    <source>
        <strain evidence="3">CECT 7131</strain>
    </source>
</reference>
<name>A0ABT8A3F0_9PROT</name>
<sequence>MATVEDVRGWCDRAGMRPDSPLRAALLTTTEAAETARVATMGARGLTPEGEQDLVRRVSEAAAIGAEREMTRLARRLELRTALMLAAAAMVLLGGGYALGRWDGAGSGAARAEGLQGAAFVAQVAELNDITALRRHCERHAYREQGRLACNLPPVWIRSTLP</sequence>
<keyword evidence="3" id="KW-1185">Reference proteome</keyword>
<organism evidence="2 3">
    <name type="scientific">Paeniroseomonas aquatica</name>
    <dbReference type="NCBI Taxonomy" id="373043"/>
    <lineage>
        <taxon>Bacteria</taxon>
        <taxon>Pseudomonadati</taxon>
        <taxon>Pseudomonadota</taxon>
        <taxon>Alphaproteobacteria</taxon>
        <taxon>Acetobacterales</taxon>
        <taxon>Acetobacteraceae</taxon>
        <taxon>Paeniroseomonas</taxon>
    </lineage>
</organism>